<evidence type="ECO:0000256" key="1">
    <source>
        <dbReference type="ARBA" id="ARBA00023125"/>
    </source>
</evidence>
<keyword evidence="1" id="KW-0238">DNA-binding</keyword>
<dbReference type="AlphaFoldDB" id="A1HTM8"/>
<comment type="caution">
    <text evidence="3">The sequence shown here is derived from an EMBL/GenBank/DDBJ whole genome shotgun (WGS) entry which is preliminary data.</text>
</comment>
<protein>
    <submittedName>
        <fullName evidence="3">Transcriptional regulator, XRE family</fullName>
    </submittedName>
</protein>
<proteinExistence type="predicted"/>
<dbReference type="PANTHER" id="PTHR46558">
    <property type="entry name" value="TRACRIPTIONAL REGULATORY PROTEIN-RELATED-RELATED"/>
    <property type="match status" value="1"/>
</dbReference>
<dbReference type="PANTHER" id="PTHR46558:SF4">
    <property type="entry name" value="DNA-BIDING PHAGE PROTEIN"/>
    <property type="match status" value="1"/>
</dbReference>
<gene>
    <name evidence="3" type="ORF">TcarDRAFT_0333</name>
</gene>
<organism evidence="3 4">
    <name type="scientific">Thermosinus carboxydivorans Nor1</name>
    <dbReference type="NCBI Taxonomy" id="401526"/>
    <lineage>
        <taxon>Bacteria</taxon>
        <taxon>Bacillati</taxon>
        <taxon>Bacillota</taxon>
        <taxon>Negativicutes</taxon>
        <taxon>Selenomonadales</taxon>
        <taxon>Sporomusaceae</taxon>
        <taxon>Thermosinus</taxon>
    </lineage>
</organism>
<keyword evidence="4" id="KW-1185">Reference proteome</keyword>
<feature type="domain" description="HTH cro/C1-type" evidence="2">
    <location>
        <begin position="8"/>
        <end position="62"/>
    </location>
</feature>
<sequence length="110" mass="12038">MSGIADKIRQARHLAGLSQEKLADVVGVKRVTLAAWETGRNEPNSEHIRKIALACGVTTDWLLEMPEDFTGMANDARAIAEKIARLKPEDKLMIERLLTALSADDKAAAK</sequence>
<dbReference type="PROSITE" id="PS50943">
    <property type="entry name" value="HTH_CROC1"/>
    <property type="match status" value="1"/>
</dbReference>
<dbReference type="EMBL" id="AAWL01000026">
    <property type="protein sequence ID" value="EAX46639.1"/>
    <property type="molecule type" value="Genomic_DNA"/>
</dbReference>
<dbReference type="SMART" id="SM00530">
    <property type="entry name" value="HTH_XRE"/>
    <property type="match status" value="1"/>
</dbReference>
<dbReference type="SUPFAM" id="SSF47413">
    <property type="entry name" value="lambda repressor-like DNA-binding domains"/>
    <property type="match status" value="1"/>
</dbReference>
<accession>A1HTM8</accession>
<dbReference type="eggNOG" id="COG1396">
    <property type="taxonomic scope" value="Bacteria"/>
</dbReference>
<evidence type="ECO:0000313" key="3">
    <source>
        <dbReference type="EMBL" id="EAX46639.1"/>
    </source>
</evidence>
<name>A1HTM8_9FIRM</name>
<evidence type="ECO:0000313" key="4">
    <source>
        <dbReference type="Proteomes" id="UP000005139"/>
    </source>
</evidence>
<dbReference type="InterPro" id="IPR010982">
    <property type="entry name" value="Lambda_DNA-bd_dom_sf"/>
</dbReference>
<dbReference type="OrthoDB" id="72638at2"/>
<reference evidence="3 4" key="1">
    <citation type="submission" date="2007-01" db="EMBL/GenBank/DDBJ databases">
        <title>Annotation of the draft genome assembly of Thermosinus carboxydivorans Nor1.</title>
        <authorList>
            <consortium name="US DOE Joint Genome Institute (JGI-ORNL)"/>
            <person name="Larimer F."/>
            <person name="Land M."/>
            <person name="Hauser L."/>
        </authorList>
    </citation>
    <scope>NUCLEOTIDE SEQUENCE [LARGE SCALE GENOMIC DNA]</scope>
    <source>
        <strain evidence="3 4">Nor1</strain>
    </source>
</reference>
<dbReference type="InterPro" id="IPR001387">
    <property type="entry name" value="Cro/C1-type_HTH"/>
</dbReference>
<dbReference type="Proteomes" id="UP000005139">
    <property type="component" value="Unassembled WGS sequence"/>
</dbReference>
<dbReference type="CDD" id="cd00093">
    <property type="entry name" value="HTH_XRE"/>
    <property type="match status" value="1"/>
</dbReference>
<evidence type="ECO:0000259" key="2">
    <source>
        <dbReference type="PROSITE" id="PS50943"/>
    </source>
</evidence>
<reference evidence="3 4" key="2">
    <citation type="submission" date="2007-01" db="EMBL/GenBank/DDBJ databases">
        <title>Sequencing of the draft genome and assembly of Thermosinus carboxydivorans Nor1.</title>
        <authorList>
            <consortium name="US DOE Joint Genome Institute (JGI-PGF)"/>
            <person name="Copeland A."/>
            <person name="Lucas S."/>
            <person name="Lapidus A."/>
            <person name="Barry K."/>
            <person name="Glavina del Rio T."/>
            <person name="Dalin E."/>
            <person name="Tice H."/>
            <person name="Bruce D."/>
            <person name="Pitluck S."/>
            <person name="Richardson P."/>
        </authorList>
    </citation>
    <scope>NUCLEOTIDE SEQUENCE [LARGE SCALE GENOMIC DNA]</scope>
    <source>
        <strain evidence="3 4">Nor1</strain>
    </source>
</reference>
<dbReference type="RefSeq" id="WP_007290379.1">
    <property type="nucleotide sequence ID" value="NZ_AAWL01000026.1"/>
</dbReference>
<dbReference type="Gene3D" id="1.10.260.40">
    <property type="entry name" value="lambda repressor-like DNA-binding domains"/>
    <property type="match status" value="1"/>
</dbReference>
<dbReference type="GO" id="GO:0003677">
    <property type="term" value="F:DNA binding"/>
    <property type="evidence" value="ECO:0007669"/>
    <property type="project" value="UniProtKB-KW"/>
</dbReference>
<dbReference type="Pfam" id="PF01381">
    <property type="entry name" value="HTH_3"/>
    <property type="match status" value="1"/>
</dbReference>